<protein>
    <recommendedName>
        <fullName evidence="1">ABC-type uncharacterized transport system domain-containing protein</fullName>
    </recommendedName>
</protein>
<organism evidence="2 3">
    <name type="scientific">Parasphingorhabdus flavimaris</name>
    <dbReference type="NCBI Taxonomy" id="266812"/>
    <lineage>
        <taxon>Bacteria</taxon>
        <taxon>Pseudomonadati</taxon>
        <taxon>Pseudomonadota</taxon>
        <taxon>Alphaproteobacteria</taxon>
        <taxon>Sphingomonadales</taxon>
        <taxon>Sphingomonadaceae</taxon>
        <taxon>Parasphingorhabdus</taxon>
    </lineage>
</organism>
<dbReference type="Proteomes" id="UP000652427">
    <property type="component" value="Unassembled WGS sequence"/>
</dbReference>
<dbReference type="EMBL" id="JABWMH010000001">
    <property type="protein sequence ID" value="NVD26643.1"/>
    <property type="molecule type" value="Genomic_DNA"/>
</dbReference>
<evidence type="ECO:0000313" key="3">
    <source>
        <dbReference type="Proteomes" id="UP000652427"/>
    </source>
</evidence>
<comment type="caution">
    <text evidence="2">The sequence shown here is derived from an EMBL/GenBank/DDBJ whole genome shotgun (WGS) entry which is preliminary data.</text>
</comment>
<sequence>MTAPWQTVTSAIAALLLLSQCTAKSPSESLEGKPRIQLMTSLPLVWGDDASMEMILSGESDPAPIYRYWQARYDIAAVDSLEKLAQDDPDIVILAQPRAMDPADLTILDAWVRLGGSVIIFTDPDLVWPSELPIADPRRPLASGLLSPLLGHWGLELVAAEKNRVAVDLSFDGYSFATRGIGKLVPLPDGADPDVRCKGSAADFIMQCSVGLGQASIIADADFLNAMFWPESARRSPQKSGAGRFVDSLVRDHFVADEKEK</sequence>
<reference evidence="2 3" key="1">
    <citation type="submission" date="2020-06" db="EMBL/GenBank/DDBJ databases">
        <authorList>
            <person name="Kim S.-J."/>
            <person name="Park S.-J."/>
        </authorList>
    </citation>
    <scope>NUCLEOTIDE SEQUENCE [LARGE SCALE GENOMIC DNA]</scope>
    <source>
        <strain evidence="2 3">SW-151</strain>
    </source>
</reference>
<dbReference type="Gene3D" id="3.40.50.880">
    <property type="match status" value="1"/>
</dbReference>
<dbReference type="Pfam" id="PF09822">
    <property type="entry name" value="ABC_transp_aux"/>
    <property type="match status" value="1"/>
</dbReference>
<dbReference type="RefSeq" id="WP_176278173.1">
    <property type="nucleotide sequence ID" value="NZ_JABWMH010000001.1"/>
</dbReference>
<evidence type="ECO:0000259" key="1">
    <source>
        <dbReference type="Pfam" id="PF09822"/>
    </source>
</evidence>
<gene>
    <name evidence="2" type="ORF">HUO14_01840</name>
</gene>
<accession>A0ABX2MYY2</accession>
<name>A0ABX2MYY2_9SPHN</name>
<feature type="domain" description="ABC-type uncharacterised transport system" evidence="1">
    <location>
        <begin position="33"/>
        <end position="157"/>
    </location>
</feature>
<dbReference type="InterPro" id="IPR019196">
    <property type="entry name" value="ABC_transp_unknown"/>
</dbReference>
<proteinExistence type="predicted"/>
<keyword evidence="3" id="KW-1185">Reference proteome</keyword>
<dbReference type="InterPro" id="IPR029062">
    <property type="entry name" value="Class_I_gatase-like"/>
</dbReference>
<evidence type="ECO:0000313" key="2">
    <source>
        <dbReference type="EMBL" id="NVD26643.1"/>
    </source>
</evidence>